<evidence type="ECO:0000259" key="6">
    <source>
        <dbReference type="PROSITE" id="PS51194"/>
    </source>
</evidence>
<reference evidence="7" key="1">
    <citation type="submission" date="2020-05" db="EMBL/GenBank/DDBJ databases">
        <authorList>
            <person name="Chiriac C."/>
            <person name="Salcher M."/>
            <person name="Ghai R."/>
            <person name="Kavagutti S V."/>
        </authorList>
    </citation>
    <scope>NUCLEOTIDE SEQUENCE</scope>
</reference>
<evidence type="ECO:0000256" key="4">
    <source>
        <dbReference type="ARBA" id="ARBA00022840"/>
    </source>
</evidence>
<dbReference type="GO" id="GO:0003677">
    <property type="term" value="F:DNA binding"/>
    <property type="evidence" value="ECO:0007669"/>
    <property type="project" value="InterPro"/>
</dbReference>
<keyword evidence="1" id="KW-0547">Nucleotide-binding</keyword>
<accession>A0A6J7ESM2</accession>
<dbReference type="GO" id="GO:0005524">
    <property type="term" value="F:ATP binding"/>
    <property type="evidence" value="ECO:0007669"/>
    <property type="project" value="UniProtKB-KW"/>
</dbReference>
<dbReference type="AlphaFoldDB" id="A0A6J7ESM2"/>
<dbReference type="InterPro" id="IPR006935">
    <property type="entry name" value="Helicase/UvrB_N"/>
</dbReference>
<dbReference type="PANTHER" id="PTHR11274:SF0">
    <property type="entry name" value="GENERAL TRANSCRIPTION AND DNA REPAIR FACTOR IIH HELICASE SUBUNIT XPB"/>
    <property type="match status" value="1"/>
</dbReference>
<dbReference type="InterPro" id="IPR014001">
    <property type="entry name" value="Helicase_ATP-bd"/>
</dbReference>
<dbReference type="InterPro" id="IPR050615">
    <property type="entry name" value="ATP-dep_DNA_Helicase"/>
</dbReference>
<dbReference type="GO" id="GO:0004386">
    <property type="term" value="F:helicase activity"/>
    <property type="evidence" value="ECO:0007669"/>
    <property type="project" value="UniProtKB-KW"/>
</dbReference>
<evidence type="ECO:0000313" key="7">
    <source>
        <dbReference type="EMBL" id="CAB4886116.1"/>
    </source>
</evidence>
<protein>
    <submittedName>
        <fullName evidence="7">Unannotated protein</fullName>
    </submittedName>
</protein>
<dbReference type="Gene3D" id="3.40.50.300">
    <property type="entry name" value="P-loop containing nucleotide triphosphate hydrolases"/>
    <property type="match status" value="2"/>
</dbReference>
<keyword evidence="2" id="KW-0378">Hydrolase</keyword>
<evidence type="ECO:0000256" key="2">
    <source>
        <dbReference type="ARBA" id="ARBA00022801"/>
    </source>
</evidence>
<dbReference type="EMBL" id="CAFBLZ010000056">
    <property type="protein sequence ID" value="CAB4886116.1"/>
    <property type="molecule type" value="Genomic_DNA"/>
</dbReference>
<dbReference type="Pfam" id="PF00271">
    <property type="entry name" value="Helicase_C"/>
    <property type="match status" value="1"/>
</dbReference>
<evidence type="ECO:0000256" key="1">
    <source>
        <dbReference type="ARBA" id="ARBA00022741"/>
    </source>
</evidence>
<sequence length="895" mass="101184">MSKAPDISNIDQELISLRDELINNPYQVTKKQCLRLRALFPHNPDERVSSLPISEVIFGEEWFWSSVGTLAAEYGENFHSQDTDFRWYRDVVKAMLIHANPEGLLGIEGIPKGKSLVRDNLNDIARAVSARAVGDLKLYANLLSRFWQNREDSIIGELALEALEKIESADTGEVIAHLFRADPVKYYERIKRHHYETGLIDTSEYCQSLKKKIQYFAKSKGIDGAVEIWHEIYNLSPGLIEELSSEFISRNFQNSNSGEWIGFREFLDANVDEPFDTPEVRRAIMLTDWLEDPEVNSNLEFFGNHSDNRLYGYPCRLAQIRLLRSMISNWNKPKESFFEEVQDKESRWCPIHNCAPSDSISFVSSFLVTSRDHGSETLLMNRFATQKFLGLAKSTKEFKISQKGMSFLTRGDSKGLLPWQQSAIASWAAHGRQGIIAAATGTGKSRIGVAAILEAYEDGLPVVLLTHRLAIKGQWKKDELLSTTESDITGYLLEEESRVFKLGENVRELSCEDHYSVMDPPNAKPGRVLIALDKSLSDRPELMPDQSNPGLLVADEVHQYNDPTGRIILGGFFERRLGLSATVSGFDDYGLLPYFGGIKVADYPIYKALRDKVICEYNLLTIRVPYSPVQGFGVTYQKVDLTTKPDREYTQKDLDKADLAVSAVLSEILEPSLEFPYDADEDFDAILDRVILSKHPSFTPLAKKYLRARSEYDKITRKFKSQSSVLELIAPKVRDFGRTLVFANTKIQGKELHDDLTDLQVPVTYIDSDTEQFGRKDAFRALQEDLTKAIISPQILDEGVNIPNAQIGLFLGKGNGKYRQTVQRMGRVLRKKENNGKALLILAVGMYTREDPGAAGESVFPDSQFAVMSKNCTRYEISDFDKPEEIAQYLSELLP</sequence>
<dbReference type="InterPro" id="IPR027417">
    <property type="entry name" value="P-loop_NTPase"/>
</dbReference>
<keyword evidence="3" id="KW-0347">Helicase</keyword>
<dbReference type="InterPro" id="IPR001650">
    <property type="entry name" value="Helicase_C-like"/>
</dbReference>
<evidence type="ECO:0000256" key="3">
    <source>
        <dbReference type="ARBA" id="ARBA00022806"/>
    </source>
</evidence>
<dbReference type="PROSITE" id="PS51194">
    <property type="entry name" value="HELICASE_CTER"/>
    <property type="match status" value="1"/>
</dbReference>
<dbReference type="SMART" id="SM00487">
    <property type="entry name" value="DEXDc"/>
    <property type="match status" value="1"/>
</dbReference>
<evidence type="ECO:0000259" key="5">
    <source>
        <dbReference type="PROSITE" id="PS51192"/>
    </source>
</evidence>
<feature type="domain" description="Helicase C-terminal" evidence="6">
    <location>
        <begin position="725"/>
        <end position="894"/>
    </location>
</feature>
<dbReference type="GO" id="GO:0016787">
    <property type="term" value="F:hydrolase activity"/>
    <property type="evidence" value="ECO:0007669"/>
    <property type="project" value="UniProtKB-KW"/>
</dbReference>
<organism evidence="7">
    <name type="scientific">freshwater metagenome</name>
    <dbReference type="NCBI Taxonomy" id="449393"/>
    <lineage>
        <taxon>unclassified sequences</taxon>
        <taxon>metagenomes</taxon>
        <taxon>ecological metagenomes</taxon>
    </lineage>
</organism>
<dbReference type="SUPFAM" id="SSF52540">
    <property type="entry name" value="P-loop containing nucleoside triphosphate hydrolases"/>
    <property type="match status" value="1"/>
</dbReference>
<dbReference type="PANTHER" id="PTHR11274">
    <property type="entry name" value="RAD25/XP-B DNA REPAIR HELICASE"/>
    <property type="match status" value="1"/>
</dbReference>
<proteinExistence type="predicted"/>
<name>A0A6J7ESM2_9ZZZZ</name>
<dbReference type="SMART" id="SM00490">
    <property type="entry name" value="HELICc"/>
    <property type="match status" value="1"/>
</dbReference>
<gene>
    <name evidence="7" type="ORF">UFOPK3482_00738</name>
</gene>
<feature type="domain" description="Helicase ATP-binding" evidence="5">
    <location>
        <begin position="425"/>
        <end position="601"/>
    </location>
</feature>
<keyword evidence="4" id="KW-0067">ATP-binding</keyword>
<dbReference type="Pfam" id="PF04851">
    <property type="entry name" value="ResIII"/>
    <property type="match status" value="1"/>
</dbReference>
<dbReference type="PROSITE" id="PS51192">
    <property type="entry name" value="HELICASE_ATP_BIND_1"/>
    <property type="match status" value="1"/>
</dbReference>